<reference evidence="1 2" key="1">
    <citation type="submission" date="2021-03" db="EMBL/GenBank/DDBJ databases">
        <title>Enterococcal diversity collection.</title>
        <authorList>
            <person name="Gilmore M.S."/>
            <person name="Schwartzman J."/>
            <person name="Van Tyne D."/>
            <person name="Martin M."/>
            <person name="Earl A.M."/>
            <person name="Manson A.L."/>
            <person name="Straub T."/>
            <person name="Salamzade R."/>
            <person name="Saavedra J."/>
            <person name="Lebreton F."/>
            <person name="Prichula J."/>
            <person name="Schaufler K."/>
            <person name="Gaca A."/>
            <person name="Sgardioli B."/>
            <person name="Wagenaar J."/>
            <person name="Strong T."/>
        </authorList>
    </citation>
    <scope>NUCLEOTIDE SEQUENCE [LARGE SCALE GENOMIC DNA]</scope>
    <source>
        <strain evidence="1 2">MJM12</strain>
    </source>
</reference>
<gene>
    <name evidence="1" type="ORF">JZO76_07195</name>
</gene>
<evidence type="ECO:0000313" key="1">
    <source>
        <dbReference type="EMBL" id="MBO0449324.1"/>
    </source>
</evidence>
<comment type="caution">
    <text evidence="1">The sequence shown here is derived from an EMBL/GenBank/DDBJ whole genome shotgun (WGS) entry which is preliminary data.</text>
</comment>
<keyword evidence="2" id="KW-1185">Reference proteome</keyword>
<accession>A0ABS3H8J7</accession>
<dbReference type="RefSeq" id="WP_016172320.1">
    <property type="nucleotide sequence ID" value="NZ_JAFLVT010000008.1"/>
</dbReference>
<protein>
    <submittedName>
        <fullName evidence="1">Uncharacterized protein</fullName>
    </submittedName>
</protein>
<proteinExistence type="predicted"/>
<sequence length="70" mass="8245">MKRKILAQFEELNELVDSEIKSIASQLLAECQTYDEAVETLNDYYHSNFKLDDYVYSEIHKKMIAQAIKK</sequence>
<name>A0ABS3H8J7_9ENTE</name>
<dbReference type="EMBL" id="JAFLVT010000008">
    <property type="protein sequence ID" value="MBO0449324.1"/>
    <property type="molecule type" value="Genomic_DNA"/>
</dbReference>
<evidence type="ECO:0000313" key="2">
    <source>
        <dbReference type="Proteomes" id="UP000664256"/>
    </source>
</evidence>
<organism evidence="1 2">
    <name type="scientific">Candidatus Enterococcus myersii</name>
    <dbReference type="NCBI Taxonomy" id="2815322"/>
    <lineage>
        <taxon>Bacteria</taxon>
        <taxon>Bacillati</taxon>
        <taxon>Bacillota</taxon>
        <taxon>Bacilli</taxon>
        <taxon>Lactobacillales</taxon>
        <taxon>Enterococcaceae</taxon>
        <taxon>Enterococcus</taxon>
    </lineage>
</organism>
<dbReference type="Proteomes" id="UP000664256">
    <property type="component" value="Unassembled WGS sequence"/>
</dbReference>